<proteinExistence type="predicted"/>
<evidence type="ECO:0000256" key="1">
    <source>
        <dbReference type="SAM" id="MobiDB-lite"/>
    </source>
</evidence>
<gene>
    <name evidence="2" type="primary">Cnig_chr_V.g21258</name>
    <name evidence="2" type="ORF">B9Z55_021258</name>
</gene>
<comment type="caution">
    <text evidence="2">The sequence shown here is derived from an EMBL/GenBank/DDBJ whole genome shotgun (WGS) entry which is preliminary data.</text>
</comment>
<evidence type="ECO:0000313" key="3">
    <source>
        <dbReference type="Proteomes" id="UP000230233"/>
    </source>
</evidence>
<name>A0A2G5TS21_9PELO</name>
<organism evidence="2 3">
    <name type="scientific">Caenorhabditis nigoni</name>
    <dbReference type="NCBI Taxonomy" id="1611254"/>
    <lineage>
        <taxon>Eukaryota</taxon>
        <taxon>Metazoa</taxon>
        <taxon>Ecdysozoa</taxon>
        <taxon>Nematoda</taxon>
        <taxon>Chromadorea</taxon>
        <taxon>Rhabditida</taxon>
        <taxon>Rhabditina</taxon>
        <taxon>Rhabditomorpha</taxon>
        <taxon>Rhabditoidea</taxon>
        <taxon>Rhabditidae</taxon>
        <taxon>Peloderinae</taxon>
        <taxon>Caenorhabditis</taxon>
    </lineage>
</organism>
<feature type="compositionally biased region" description="Basic residues" evidence="1">
    <location>
        <begin position="198"/>
        <end position="209"/>
    </location>
</feature>
<reference evidence="3" key="1">
    <citation type="submission" date="2017-10" db="EMBL/GenBank/DDBJ databases">
        <title>Rapid genome shrinkage in a self-fertile nematode reveals novel sperm competition proteins.</title>
        <authorList>
            <person name="Yin D."/>
            <person name="Schwarz E.M."/>
            <person name="Thomas C.G."/>
            <person name="Felde R.L."/>
            <person name="Korf I.F."/>
            <person name="Cutter A.D."/>
            <person name="Schartner C.M."/>
            <person name="Ralston E.J."/>
            <person name="Meyer B.J."/>
            <person name="Haag E.S."/>
        </authorList>
    </citation>
    <scope>NUCLEOTIDE SEQUENCE [LARGE SCALE GENOMIC DNA]</scope>
    <source>
        <strain evidence="3">JU1422</strain>
    </source>
</reference>
<dbReference type="OrthoDB" id="5899278at2759"/>
<feature type="region of interest" description="Disordered" evidence="1">
    <location>
        <begin position="173"/>
        <end position="209"/>
    </location>
</feature>
<feature type="compositionally biased region" description="Basic and acidic residues" evidence="1">
    <location>
        <begin position="173"/>
        <end position="197"/>
    </location>
</feature>
<evidence type="ECO:0000313" key="2">
    <source>
        <dbReference type="EMBL" id="PIC29776.1"/>
    </source>
</evidence>
<accession>A0A2G5TS21</accession>
<dbReference type="AlphaFoldDB" id="A0A2G5TS21"/>
<keyword evidence="3" id="KW-1185">Reference proteome</keyword>
<dbReference type="EMBL" id="PDUG01000005">
    <property type="protein sequence ID" value="PIC29776.1"/>
    <property type="molecule type" value="Genomic_DNA"/>
</dbReference>
<sequence>MEIIMTKPFKLELTPKQYVISLDNPKPIQAQVKNITEVDQDVCVIVNSLFFRIVEDEWVEHYTTLINKPVKPNETLKFEIGIWDDAKLSLPFVYPHTRYFELENIEGRISISHSPTSVRMNVHKVEFEMLADYYDKSESGYCSFQLVPERDTEFIKKRKVEFEEFRAKELAKEKEGFREEESKKKERRERRGKEKGKNKNKKCPKCNIM</sequence>
<dbReference type="Proteomes" id="UP000230233">
    <property type="component" value="Chromosome V"/>
</dbReference>
<protein>
    <submittedName>
        <fullName evidence="2">Uncharacterized protein</fullName>
    </submittedName>
</protein>